<keyword evidence="2" id="KW-1185">Reference proteome</keyword>
<organism evidence="1 2">
    <name type="scientific">Melastoma candidum</name>
    <dbReference type="NCBI Taxonomy" id="119954"/>
    <lineage>
        <taxon>Eukaryota</taxon>
        <taxon>Viridiplantae</taxon>
        <taxon>Streptophyta</taxon>
        <taxon>Embryophyta</taxon>
        <taxon>Tracheophyta</taxon>
        <taxon>Spermatophyta</taxon>
        <taxon>Magnoliopsida</taxon>
        <taxon>eudicotyledons</taxon>
        <taxon>Gunneridae</taxon>
        <taxon>Pentapetalae</taxon>
        <taxon>rosids</taxon>
        <taxon>malvids</taxon>
        <taxon>Myrtales</taxon>
        <taxon>Melastomataceae</taxon>
        <taxon>Melastomatoideae</taxon>
        <taxon>Melastomateae</taxon>
        <taxon>Melastoma</taxon>
    </lineage>
</organism>
<evidence type="ECO:0000313" key="2">
    <source>
        <dbReference type="Proteomes" id="UP001057402"/>
    </source>
</evidence>
<dbReference type="Proteomes" id="UP001057402">
    <property type="component" value="Chromosome 5"/>
</dbReference>
<accession>A0ACB9QR41</accession>
<protein>
    <submittedName>
        <fullName evidence="1">Uncharacterized protein</fullName>
    </submittedName>
</protein>
<evidence type="ECO:0000313" key="1">
    <source>
        <dbReference type="EMBL" id="KAI4369297.1"/>
    </source>
</evidence>
<comment type="caution">
    <text evidence="1">The sequence shown here is derived from an EMBL/GenBank/DDBJ whole genome shotgun (WGS) entry which is preliminary data.</text>
</comment>
<dbReference type="EMBL" id="CM042884">
    <property type="protein sequence ID" value="KAI4369297.1"/>
    <property type="molecule type" value="Genomic_DNA"/>
</dbReference>
<gene>
    <name evidence="1" type="ORF">MLD38_017754</name>
</gene>
<sequence length="557" mass="62147">MSVLLETIGLGSGSCSACKIREAENEKRVFKLISPEAGFVYEGVQYNLHDFVYVSPHCFAAEKIETGTFKSGRNVGLKAYVVCQLMEIISPKEKKRVDATSAKVKVRRYYRPEDISTEKAYFSDIREVYYTEETEVLPIESVKGKCEVRKKKDLPPNDLPVMFQHVFFCESLYDPLTGSLKQLSSNIKMRYSAATMDTEAVLRKRKGKGKEVETDMESDIQKGAGKENRLATLDIFAGCGGLSEDYKRVSVTKWAIEYEEPAADAFKLNHPQAAVFVNNCNVILRAIMQKCGDIDECISTPEAEELAKILDEKVISELPIPGQVDFINGGPPCQGFSGMNRFNQSTWSKVQCEMILAFLSYADYFRPKYFLLENVRNFVSFNKGQTFCLTLASLLEMGYQVRFGILEAGAYGVSQSRKRAFIWAAAPGEVLPEWPEPMHVFAAPELKVSLSGNAQYAAARSTANGAAFRAITVKDTIGELPPVSNGASRTSMEYGDGPASWFQKKIRANVDVLTDHISKEMNELNLIRCQRVPKHPGADWRDLPDEKVKLSTGKSSI</sequence>
<reference evidence="2" key="1">
    <citation type="journal article" date="2023" name="Front. Plant Sci.">
        <title>Chromosomal-level genome assembly of Melastoma candidum provides insights into trichome evolution.</title>
        <authorList>
            <person name="Zhong Y."/>
            <person name="Wu W."/>
            <person name="Sun C."/>
            <person name="Zou P."/>
            <person name="Liu Y."/>
            <person name="Dai S."/>
            <person name="Zhou R."/>
        </authorList>
    </citation>
    <scope>NUCLEOTIDE SEQUENCE [LARGE SCALE GENOMIC DNA]</scope>
</reference>
<name>A0ACB9QR41_9MYRT</name>
<proteinExistence type="predicted"/>